<dbReference type="OrthoDB" id="9809450at2"/>
<dbReference type="Gene3D" id="3.40.50.300">
    <property type="entry name" value="P-loop containing nucleotide triphosphate hydrolases"/>
    <property type="match status" value="1"/>
</dbReference>
<dbReference type="CDD" id="cd10147">
    <property type="entry name" value="Wzt_C-like"/>
    <property type="match status" value="1"/>
</dbReference>
<evidence type="ECO:0000313" key="7">
    <source>
        <dbReference type="Proteomes" id="UP000184603"/>
    </source>
</evidence>
<dbReference type="InterPro" id="IPR027417">
    <property type="entry name" value="P-loop_NTPase"/>
</dbReference>
<dbReference type="STRING" id="1121416.SAMN02745220_04460"/>
<dbReference type="PROSITE" id="PS50893">
    <property type="entry name" value="ABC_TRANSPORTER_2"/>
    <property type="match status" value="1"/>
</dbReference>
<dbReference type="GO" id="GO:0016887">
    <property type="term" value="F:ATP hydrolysis activity"/>
    <property type="evidence" value="ECO:0007669"/>
    <property type="project" value="InterPro"/>
</dbReference>
<dbReference type="Proteomes" id="UP000184603">
    <property type="component" value="Unassembled WGS sequence"/>
</dbReference>
<reference evidence="6 7" key="1">
    <citation type="submission" date="2016-12" db="EMBL/GenBank/DDBJ databases">
        <authorList>
            <person name="Song W.-J."/>
            <person name="Kurnit D.M."/>
        </authorList>
    </citation>
    <scope>NUCLEOTIDE SEQUENCE [LARGE SCALE GENOMIC DNA]</scope>
    <source>
        <strain evidence="6 7">DSM 18488</strain>
    </source>
</reference>
<dbReference type="Gene3D" id="2.70.50.60">
    <property type="entry name" value="abc- transporter (atp binding component) like domain"/>
    <property type="match status" value="1"/>
</dbReference>
<dbReference type="AlphaFoldDB" id="A0A1M7YHZ7"/>
<dbReference type="Pfam" id="PF14524">
    <property type="entry name" value="Wzt_C"/>
    <property type="match status" value="1"/>
</dbReference>
<dbReference type="PANTHER" id="PTHR46743">
    <property type="entry name" value="TEICHOIC ACIDS EXPORT ATP-BINDING PROTEIN TAGH"/>
    <property type="match status" value="1"/>
</dbReference>
<evidence type="ECO:0000256" key="1">
    <source>
        <dbReference type="ARBA" id="ARBA00005417"/>
    </source>
</evidence>
<feature type="domain" description="ABC transporter" evidence="5">
    <location>
        <begin position="6"/>
        <end position="246"/>
    </location>
</feature>
<keyword evidence="3" id="KW-0547">Nucleotide-binding</keyword>
<name>A0A1M7YHZ7_9BACT</name>
<keyword evidence="2" id="KW-0813">Transport</keyword>
<dbReference type="GO" id="GO:0016020">
    <property type="term" value="C:membrane"/>
    <property type="evidence" value="ECO:0007669"/>
    <property type="project" value="InterPro"/>
</dbReference>
<evidence type="ECO:0000256" key="2">
    <source>
        <dbReference type="ARBA" id="ARBA00022448"/>
    </source>
</evidence>
<dbReference type="InterPro" id="IPR003439">
    <property type="entry name" value="ABC_transporter-like_ATP-bd"/>
</dbReference>
<gene>
    <name evidence="6" type="ORF">SAMN02745220_04460</name>
</gene>
<organism evidence="6 7">
    <name type="scientific">Desulfopila aestuarii DSM 18488</name>
    <dbReference type="NCBI Taxonomy" id="1121416"/>
    <lineage>
        <taxon>Bacteria</taxon>
        <taxon>Pseudomonadati</taxon>
        <taxon>Thermodesulfobacteriota</taxon>
        <taxon>Desulfobulbia</taxon>
        <taxon>Desulfobulbales</taxon>
        <taxon>Desulfocapsaceae</taxon>
        <taxon>Desulfopila</taxon>
    </lineage>
</organism>
<dbReference type="PANTHER" id="PTHR46743:SF2">
    <property type="entry name" value="TEICHOIC ACIDS EXPORT ATP-BINDING PROTEIN TAGH"/>
    <property type="match status" value="1"/>
</dbReference>
<dbReference type="InterPro" id="IPR015860">
    <property type="entry name" value="ABC_transpr_TagH-like"/>
</dbReference>
<dbReference type="InterPro" id="IPR050683">
    <property type="entry name" value="Bact_Polysacc_Export_ATP-bd"/>
</dbReference>
<sequence length="442" mass="48847">MNLNSIEISNIHKTYRLYKNPVDRLKESLHPFRKQYHKEFHALKDVSFAVQKGETVGIIGRNGSGKSTLLKIITGVLTPSAGNVSVNGRVLALLELGSGFNPEISGFENVYFNGALMGASRGEIDQKIDDILSFADIGDFIHQPVKTYSSGMYVRLAFAVIANMDADVLIIDEALAVGDAFFTQKCMRFLRKFKENGTILFVSHDTSAVTNLCHRAIWLDHGQIRGIGSAKEISEEYLEACYAERQTVTSRNVKSTIGAITEKTKVFRDQRLDFINQTTFRNDIEIFRFNPEANSFGCRGGEITDVFLGDSLGNPLLWVVGGEAVVLKVAAKALGLIRNPIVGFVVKDKLGQTLFGDNTYLSAINDDISIDAEETFEASFYFQMPVMPQGDYSVCVALAEGTQENHIQHQWIHDALLFKSHSSSVATGLIGIPMEKITLARS</sequence>
<proteinExistence type="inferred from homology"/>
<evidence type="ECO:0000256" key="3">
    <source>
        <dbReference type="ARBA" id="ARBA00022741"/>
    </source>
</evidence>
<dbReference type="CDD" id="cd03220">
    <property type="entry name" value="ABC_KpsT_Wzt"/>
    <property type="match status" value="1"/>
</dbReference>
<evidence type="ECO:0000313" key="6">
    <source>
        <dbReference type="EMBL" id="SHO52250.1"/>
    </source>
</evidence>
<dbReference type="EMBL" id="FRFE01000033">
    <property type="protein sequence ID" value="SHO52250.1"/>
    <property type="molecule type" value="Genomic_DNA"/>
</dbReference>
<dbReference type="SMART" id="SM00382">
    <property type="entry name" value="AAA"/>
    <property type="match status" value="1"/>
</dbReference>
<dbReference type="GO" id="GO:0140359">
    <property type="term" value="F:ABC-type transporter activity"/>
    <property type="evidence" value="ECO:0007669"/>
    <property type="project" value="InterPro"/>
</dbReference>
<keyword evidence="7" id="KW-1185">Reference proteome</keyword>
<dbReference type="Pfam" id="PF00005">
    <property type="entry name" value="ABC_tran"/>
    <property type="match status" value="1"/>
</dbReference>
<protein>
    <submittedName>
        <fullName evidence="6">Lipopolysaccharide transport system ATP-binding protein</fullName>
    </submittedName>
</protein>
<dbReference type="InterPro" id="IPR029439">
    <property type="entry name" value="Wzt_C"/>
</dbReference>
<comment type="similarity">
    <text evidence="1">Belongs to the ABC transporter superfamily.</text>
</comment>
<accession>A0A1M7YHZ7</accession>
<keyword evidence="4 6" id="KW-0067">ATP-binding</keyword>
<dbReference type="SUPFAM" id="SSF52540">
    <property type="entry name" value="P-loop containing nucleoside triphosphate hydrolases"/>
    <property type="match status" value="1"/>
</dbReference>
<evidence type="ECO:0000256" key="4">
    <source>
        <dbReference type="ARBA" id="ARBA00022840"/>
    </source>
</evidence>
<evidence type="ECO:0000259" key="5">
    <source>
        <dbReference type="PROSITE" id="PS50893"/>
    </source>
</evidence>
<dbReference type="GO" id="GO:0005524">
    <property type="term" value="F:ATP binding"/>
    <property type="evidence" value="ECO:0007669"/>
    <property type="project" value="UniProtKB-KW"/>
</dbReference>
<dbReference type="InterPro" id="IPR003593">
    <property type="entry name" value="AAA+_ATPase"/>
</dbReference>